<dbReference type="SUPFAM" id="SSF81383">
    <property type="entry name" value="F-box domain"/>
    <property type="match status" value="1"/>
</dbReference>
<feature type="domain" description="F-box" evidence="2">
    <location>
        <begin position="2"/>
        <end position="48"/>
    </location>
</feature>
<dbReference type="Pfam" id="PF02493">
    <property type="entry name" value="MORN"/>
    <property type="match status" value="5"/>
</dbReference>
<evidence type="ECO:0000256" key="1">
    <source>
        <dbReference type="ARBA" id="ARBA00022737"/>
    </source>
</evidence>
<sequence>MPAGLVDLPDEVLLTVLAYGGAGVVVRLAQTCRRLSTLCDDDALWRDLCALHHGSADAVCFAPNPWRGWPWVYRARESIVVAGEGTSLGCARATPARRYAGEWVDGEPHGYGRSDECTYWGMVSHQGWWHQGRPHGFGIRRVDGVETYRGDYRHGREHGVGRVLGNLGWTYEGEIADGQPHGLGVFCYADGGRHRGHFHHGRCHGPGTLVRPDGTTTTGCWDGERVALAGTEDATQMVRAPTVDADLGERKRTITRPWFAPTSTKAQRT</sequence>
<dbReference type="GeneID" id="36842085"/>
<evidence type="ECO:0000313" key="3">
    <source>
        <dbReference type="EMBL" id="AVK75664.1"/>
    </source>
</evidence>
<dbReference type="SUPFAM" id="SSF82185">
    <property type="entry name" value="Histone H3 K4-specific methyltransferase SET7/9 N-terminal domain"/>
    <property type="match status" value="1"/>
</dbReference>
<protein>
    <submittedName>
        <fullName evidence="3">Morn repeat domain containing protein</fullName>
    </submittedName>
</protein>
<dbReference type="SMART" id="SM00698">
    <property type="entry name" value="MORN"/>
    <property type="match status" value="4"/>
</dbReference>
<dbReference type="Gene3D" id="2.20.110.10">
    <property type="entry name" value="Histone H3 K4-specific methyltransferase SET7/9 N-terminal domain"/>
    <property type="match status" value="1"/>
</dbReference>
<dbReference type="Gene3D" id="1.20.1280.50">
    <property type="match status" value="1"/>
</dbReference>
<dbReference type="PANTHER" id="PTHR23084">
    <property type="entry name" value="PHOSPHATIDYLINOSITOL-4-PHOSPHATE 5-KINASE RELATED"/>
    <property type="match status" value="1"/>
</dbReference>
<gene>
    <name evidence="3" type="ORF">pneo_cds_57</name>
</gene>
<dbReference type="EMBL" id="MG011690">
    <property type="protein sequence ID" value="AVK75664.1"/>
    <property type="molecule type" value="Genomic_DNA"/>
</dbReference>
<organism evidence="3">
    <name type="scientific">Pandoravirus neocaledonia</name>
    <dbReference type="NCBI Taxonomy" id="2107708"/>
    <lineage>
        <taxon>Viruses</taxon>
        <taxon>Pandoravirus</taxon>
    </lineage>
</organism>
<proteinExistence type="predicted"/>
<dbReference type="InterPro" id="IPR001810">
    <property type="entry name" value="F-box_dom"/>
</dbReference>
<dbReference type="InterPro" id="IPR036047">
    <property type="entry name" value="F-box-like_dom_sf"/>
</dbReference>
<keyword evidence="1" id="KW-0677">Repeat</keyword>
<dbReference type="KEGG" id="vg:36842085"/>
<name>A0A2U7UB54_9VIRU</name>
<dbReference type="PROSITE" id="PS50181">
    <property type="entry name" value="FBOX"/>
    <property type="match status" value="1"/>
</dbReference>
<accession>A0A2U7UB54</accession>
<evidence type="ECO:0000259" key="2">
    <source>
        <dbReference type="PROSITE" id="PS50181"/>
    </source>
</evidence>
<dbReference type="PANTHER" id="PTHR23084:SF263">
    <property type="entry name" value="MORN REPEAT-CONTAINING PROTEIN 1"/>
    <property type="match status" value="1"/>
</dbReference>
<dbReference type="Pfam" id="PF12937">
    <property type="entry name" value="F-box-like"/>
    <property type="match status" value="1"/>
</dbReference>
<dbReference type="RefSeq" id="YP_009481667.1">
    <property type="nucleotide sequence ID" value="NC_037666.1"/>
</dbReference>
<dbReference type="Proteomes" id="UP000249287">
    <property type="component" value="Segment"/>
</dbReference>
<dbReference type="InterPro" id="IPR003409">
    <property type="entry name" value="MORN"/>
</dbReference>
<reference evidence="3" key="1">
    <citation type="journal article" date="2018" name="Nat. Commun.">
        <title>Diversity and evolution of the emerging Pandoraviridae family.</title>
        <authorList>
            <person name="Legendre M."/>
            <person name="Fabre E."/>
            <person name="Poirot O."/>
            <person name="Jeudy S."/>
            <person name="Lartigue A."/>
            <person name="Alempic J.M."/>
            <person name="Beucher L."/>
            <person name="Philippe N."/>
            <person name="Bertaux L."/>
            <person name="Christo-Foroux E."/>
            <person name="Labadie K."/>
            <person name="Coute Y."/>
            <person name="Abergel C."/>
            <person name="Claverie J.M."/>
        </authorList>
    </citation>
    <scope>NUCLEOTIDE SEQUENCE [LARGE SCALE GENOMIC DNA]</scope>
    <source>
        <strain evidence="3">Neocaledonia</strain>
    </source>
</reference>